<dbReference type="SMR" id="A0A3N7F4P6"/>
<dbReference type="InParanoid" id="A0A3N7F4P6"/>
<dbReference type="Gramene" id="Potri.006G242600.2.v4.1">
    <property type="protein sequence ID" value="Potri.006G242600.2.v4.1"/>
    <property type="gene ID" value="Potri.006G242600.v4.1"/>
</dbReference>
<dbReference type="AlphaFoldDB" id="A0A3N7F4P6"/>
<dbReference type="PANTHER" id="PTHR47931">
    <property type="entry name" value="OS01G0228400 PROTEIN"/>
    <property type="match status" value="1"/>
</dbReference>
<protein>
    <submittedName>
        <fullName evidence="1">Uncharacterized protein</fullName>
    </submittedName>
</protein>
<name>A0A3N7F4P6_POPTR</name>
<gene>
    <name evidence="1" type="ORF">POPTR_006G242600</name>
</gene>
<evidence type="ECO:0000313" key="1">
    <source>
        <dbReference type="EMBL" id="RQO92156.1"/>
    </source>
</evidence>
<proteinExistence type="predicted"/>
<organism evidence="1 2">
    <name type="scientific">Populus trichocarpa</name>
    <name type="common">Western balsam poplar</name>
    <name type="synonym">Populus balsamifera subsp. trichocarpa</name>
    <dbReference type="NCBI Taxonomy" id="3694"/>
    <lineage>
        <taxon>Eukaryota</taxon>
        <taxon>Viridiplantae</taxon>
        <taxon>Streptophyta</taxon>
        <taxon>Embryophyta</taxon>
        <taxon>Tracheophyta</taxon>
        <taxon>Spermatophyta</taxon>
        <taxon>Magnoliopsida</taxon>
        <taxon>eudicotyledons</taxon>
        <taxon>Gunneridae</taxon>
        <taxon>Pentapetalae</taxon>
        <taxon>rosids</taxon>
        <taxon>fabids</taxon>
        <taxon>Malpighiales</taxon>
        <taxon>Salicaceae</taxon>
        <taxon>Saliceae</taxon>
        <taxon>Populus</taxon>
    </lineage>
</organism>
<sequence length="171" mass="19306">MLFEVQPEKSTILLVAEAWHATGMAQEASRILVTINRKEMTSQKETVEKQIPVGNLEKPHRNQTAGVLYSNILQIPSTVTSDHKGSPATLRKGRMVLREDGFPVECSWLATRNMSLSHSCKFGSRLPVICLKHSLVCMASLQSCTAVFLNWRKAKYCFCLSWPSFLHDDFH</sequence>
<reference evidence="1 2" key="1">
    <citation type="journal article" date="2006" name="Science">
        <title>The genome of black cottonwood, Populus trichocarpa (Torr. &amp; Gray).</title>
        <authorList>
            <person name="Tuskan G.A."/>
            <person name="Difazio S."/>
            <person name="Jansson S."/>
            <person name="Bohlmann J."/>
            <person name="Grigoriev I."/>
            <person name="Hellsten U."/>
            <person name="Putnam N."/>
            <person name="Ralph S."/>
            <person name="Rombauts S."/>
            <person name="Salamov A."/>
            <person name="Schein J."/>
            <person name="Sterck L."/>
            <person name="Aerts A."/>
            <person name="Bhalerao R.R."/>
            <person name="Bhalerao R.P."/>
            <person name="Blaudez D."/>
            <person name="Boerjan W."/>
            <person name="Brun A."/>
            <person name="Brunner A."/>
            <person name="Busov V."/>
            <person name="Campbell M."/>
            <person name="Carlson J."/>
            <person name="Chalot M."/>
            <person name="Chapman J."/>
            <person name="Chen G.L."/>
            <person name="Cooper D."/>
            <person name="Coutinho P.M."/>
            <person name="Couturier J."/>
            <person name="Covert S."/>
            <person name="Cronk Q."/>
            <person name="Cunningham R."/>
            <person name="Davis J."/>
            <person name="Degroeve S."/>
            <person name="Dejardin A."/>
            <person name="Depamphilis C."/>
            <person name="Detter J."/>
            <person name="Dirks B."/>
            <person name="Dubchak I."/>
            <person name="Duplessis S."/>
            <person name="Ehlting J."/>
            <person name="Ellis B."/>
            <person name="Gendler K."/>
            <person name="Goodstein D."/>
            <person name="Gribskov M."/>
            <person name="Grimwood J."/>
            <person name="Groover A."/>
            <person name="Gunter L."/>
            <person name="Hamberger B."/>
            <person name="Heinze B."/>
            <person name="Helariutta Y."/>
            <person name="Henrissat B."/>
            <person name="Holligan D."/>
            <person name="Holt R."/>
            <person name="Huang W."/>
            <person name="Islam-Faridi N."/>
            <person name="Jones S."/>
            <person name="Jones-Rhoades M."/>
            <person name="Jorgensen R."/>
            <person name="Joshi C."/>
            <person name="Kangasjarvi J."/>
            <person name="Karlsson J."/>
            <person name="Kelleher C."/>
            <person name="Kirkpatrick R."/>
            <person name="Kirst M."/>
            <person name="Kohler A."/>
            <person name="Kalluri U."/>
            <person name="Larimer F."/>
            <person name="Leebens-Mack J."/>
            <person name="Leple J.C."/>
            <person name="Locascio P."/>
            <person name="Lou Y."/>
            <person name="Lucas S."/>
            <person name="Martin F."/>
            <person name="Montanini B."/>
            <person name="Napoli C."/>
            <person name="Nelson D.R."/>
            <person name="Nelson C."/>
            <person name="Nieminen K."/>
            <person name="Nilsson O."/>
            <person name="Pereda V."/>
            <person name="Peter G."/>
            <person name="Philippe R."/>
            <person name="Pilate G."/>
            <person name="Poliakov A."/>
            <person name="Razumovskaya J."/>
            <person name="Richardson P."/>
            <person name="Rinaldi C."/>
            <person name="Ritland K."/>
            <person name="Rouze P."/>
            <person name="Ryaboy D."/>
            <person name="Schmutz J."/>
            <person name="Schrader J."/>
            <person name="Segerman B."/>
            <person name="Shin H."/>
            <person name="Siddiqui A."/>
            <person name="Sterky F."/>
            <person name="Terry A."/>
            <person name="Tsai C.J."/>
            <person name="Uberbacher E."/>
            <person name="Unneberg P."/>
            <person name="Vahala J."/>
            <person name="Wall K."/>
            <person name="Wessler S."/>
            <person name="Yang G."/>
            <person name="Yin T."/>
            <person name="Douglas C."/>
            <person name="Marra M."/>
            <person name="Sandberg G."/>
            <person name="Van de Peer Y."/>
            <person name="Rokhsar D."/>
        </authorList>
    </citation>
    <scope>NUCLEOTIDE SEQUENCE [LARGE SCALE GENOMIC DNA]</scope>
    <source>
        <strain evidence="2">cv. Nisqually</strain>
    </source>
</reference>
<dbReference type="PANTHER" id="PTHR47931:SF1">
    <property type="entry name" value="PPR CONTAINING PLANT-LIKE PROTEIN"/>
    <property type="match status" value="1"/>
</dbReference>
<dbReference type="EMBL" id="CM009295">
    <property type="protein sequence ID" value="RQO92156.1"/>
    <property type="molecule type" value="Genomic_DNA"/>
</dbReference>
<keyword evidence="2" id="KW-1185">Reference proteome</keyword>
<accession>A0A3N7F4P6</accession>
<evidence type="ECO:0000313" key="2">
    <source>
        <dbReference type="Proteomes" id="UP000006729"/>
    </source>
</evidence>
<dbReference type="Proteomes" id="UP000006729">
    <property type="component" value="Chromosome 6"/>
</dbReference>